<proteinExistence type="predicted"/>
<name>B0CQ93_LACBS</name>
<evidence type="ECO:0000256" key="1">
    <source>
        <dbReference type="SAM" id="MobiDB-lite"/>
    </source>
</evidence>
<protein>
    <submittedName>
        <fullName evidence="2">Predicted protein</fullName>
    </submittedName>
</protein>
<feature type="compositionally biased region" description="Acidic residues" evidence="1">
    <location>
        <begin position="116"/>
        <end position="153"/>
    </location>
</feature>
<keyword evidence="3" id="KW-1185">Reference proteome</keyword>
<dbReference type="Proteomes" id="UP000001194">
    <property type="component" value="Unassembled WGS sequence"/>
</dbReference>
<reference evidence="2 3" key="1">
    <citation type="journal article" date="2008" name="Nature">
        <title>The genome of Laccaria bicolor provides insights into mycorrhizal symbiosis.</title>
        <authorList>
            <person name="Martin F."/>
            <person name="Aerts A."/>
            <person name="Ahren D."/>
            <person name="Brun A."/>
            <person name="Danchin E.G.J."/>
            <person name="Duchaussoy F."/>
            <person name="Gibon J."/>
            <person name="Kohler A."/>
            <person name="Lindquist E."/>
            <person name="Pereda V."/>
            <person name="Salamov A."/>
            <person name="Shapiro H.J."/>
            <person name="Wuyts J."/>
            <person name="Blaudez D."/>
            <person name="Buee M."/>
            <person name="Brokstein P."/>
            <person name="Canbaeck B."/>
            <person name="Cohen D."/>
            <person name="Courty P.E."/>
            <person name="Coutinho P.M."/>
            <person name="Delaruelle C."/>
            <person name="Detter J.C."/>
            <person name="Deveau A."/>
            <person name="DiFazio S."/>
            <person name="Duplessis S."/>
            <person name="Fraissinet-Tachet L."/>
            <person name="Lucic E."/>
            <person name="Frey-Klett P."/>
            <person name="Fourrey C."/>
            <person name="Feussner I."/>
            <person name="Gay G."/>
            <person name="Grimwood J."/>
            <person name="Hoegger P.J."/>
            <person name="Jain P."/>
            <person name="Kilaru S."/>
            <person name="Labbe J."/>
            <person name="Lin Y.C."/>
            <person name="Legue V."/>
            <person name="Le Tacon F."/>
            <person name="Marmeisse R."/>
            <person name="Melayah D."/>
            <person name="Montanini B."/>
            <person name="Muratet M."/>
            <person name="Nehls U."/>
            <person name="Niculita-Hirzel H."/>
            <person name="Oudot-Le Secq M.P."/>
            <person name="Peter M."/>
            <person name="Quesneville H."/>
            <person name="Rajashekar B."/>
            <person name="Reich M."/>
            <person name="Rouhier N."/>
            <person name="Schmutz J."/>
            <person name="Yin T."/>
            <person name="Chalot M."/>
            <person name="Henrissat B."/>
            <person name="Kuees U."/>
            <person name="Lucas S."/>
            <person name="Van de Peer Y."/>
            <person name="Podila G.K."/>
            <person name="Polle A."/>
            <person name="Pukkila P.J."/>
            <person name="Richardson P.M."/>
            <person name="Rouze P."/>
            <person name="Sanders I.R."/>
            <person name="Stajich J.E."/>
            <person name="Tunlid A."/>
            <person name="Tuskan G."/>
            <person name="Grigoriev I.V."/>
        </authorList>
    </citation>
    <scope>NUCLEOTIDE SEQUENCE [LARGE SCALE GENOMIC DNA]</scope>
    <source>
        <strain evidence="3">S238N-H82 / ATCC MYA-4686</strain>
    </source>
</reference>
<dbReference type="HOGENOM" id="CLU_639455_0_0_1"/>
<gene>
    <name evidence="2" type="ORF">LACBIDRAFT_321405</name>
</gene>
<dbReference type="AlphaFoldDB" id="B0CQ93"/>
<dbReference type="KEGG" id="lbc:LACBIDRAFT_321405"/>
<dbReference type="EMBL" id="DS547091">
    <property type="protein sequence ID" value="EDR16165.1"/>
    <property type="molecule type" value="Genomic_DNA"/>
</dbReference>
<feature type="region of interest" description="Disordered" evidence="1">
    <location>
        <begin position="38"/>
        <end position="71"/>
    </location>
</feature>
<dbReference type="RefSeq" id="XP_001874373.1">
    <property type="nucleotide sequence ID" value="XM_001874338.1"/>
</dbReference>
<evidence type="ECO:0000313" key="3">
    <source>
        <dbReference type="Proteomes" id="UP000001194"/>
    </source>
</evidence>
<feature type="compositionally biased region" description="Basic and acidic residues" evidence="1">
    <location>
        <begin position="59"/>
        <end position="71"/>
    </location>
</feature>
<dbReference type="GeneID" id="6068797"/>
<sequence length="429" mass="48335">MVVAKVVNDVLVDNGQAHIEELSLVNSQLREKVAEFESGRVKVKQEAQDDGKPLLTSREAQDQSSRDAEDARIAELEKSVDEYRRKFQRPFPDTRVQACAVGNQTRHDPETSSRSDDDDESGDETPSEDEEEEGDDDDESGSDEDEGKEDEGLPENSVPGVRDLKSAHTLNALSKILGDFPQAKKRPRFGKLRPVSARATNLEEYLASVTLHNTLPVSLFFLTSSMFQDPRTSWCSKSFLYLPGRLVWCSKRKDHALAFGPIFAFKSGKWSETFSFSHVLGKKVELFFLHKKQIYYGGSYICHNSGPQNKDGFPIQKDMMDKWKELPFRLAEASIEKSAKKRGAMRKIVTRMYLDGVLKAECLGLQCVGFNNGLNSVLSQRLADQKTSKKRKADSGISVNMMEAEKNARGYGVRRLLSIQEPRKRELVE</sequence>
<evidence type="ECO:0000313" key="2">
    <source>
        <dbReference type="EMBL" id="EDR16165.1"/>
    </source>
</evidence>
<dbReference type="InParanoid" id="B0CQ93"/>
<feature type="region of interest" description="Disordered" evidence="1">
    <location>
        <begin position="87"/>
        <end position="161"/>
    </location>
</feature>
<accession>B0CQ93</accession>
<dbReference type="OrthoDB" id="3060478at2759"/>
<feature type="compositionally biased region" description="Basic and acidic residues" evidence="1">
    <location>
        <begin position="38"/>
        <end position="52"/>
    </location>
</feature>
<feature type="compositionally biased region" description="Basic and acidic residues" evidence="1">
    <location>
        <begin position="105"/>
        <end position="115"/>
    </location>
</feature>
<organism evidence="3">
    <name type="scientific">Laccaria bicolor (strain S238N-H82 / ATCC MYA-4686)</name>
    <name type="common">Bicoloured deceiver</name>
    <name type="synonym">Laccaria laccata var. bicolor</name>
    <dbReference type="NCBI Taxonomy" id="486041"/>
    <lineage>
        <taxon>Eukaryota</taxon>
        <taxon>Fungi</taxon>
        <taxon>Dikarya</taxon>
        <taxon>Basidiomycota</taxon>
        <taxon>Agaricomycotina</taxon>
        <taxon>Agaricomycetes</taxon>
        <taxon>Agaricomycetidae</taxon>
        <taxon>Agaricales</taxon>
        <taxon>Agaricineae</taxon>
        <taxon>Hydnangiaceae</taxon>
        <taxon>Laccaria</taxon>
    </lineage>
</organism>